<dbReference type="PANTHER" id="PTHR42701">
    <property type="entry name" value="IMIDAZOLE GLYCEROL PHOSPHATE SYNTHASE SUBUNIT HISH"/>
    <property type="match status" value="1"/>
</dbReference>
<dbReference type="GO" id="GO:0000107">
    <property type="term" value="F:imidazoleglycerol-phosphate synthase activity"/>
    <property type="evidence" value="ECO:0007669"/>
    <property type="project" value="UniProtKB-UniRule"/>
</dbReference>
<evidence type="ECO:0000259" key="12">
    <source>
        <dbReference type="Pfam" id="PF00117"/>
    </source>
</evidence>
<keyword evidence="4 10" id="KW-0378">Hydrolase</keyword>
<dbReference type="Gene3D" id="3.40.50.880">
    <property type="match status" value="1"/>
</dbReference>
<dbReference type="InterPro" id="IPR010139">
    <property type="entry name" value="Imidazole-glycPsynth_HisH"/>
</dbReference>
<evidence type="ECO:0000256" key="11">
    <source>
        <dbReference type="PIRSR" id="PIRSR000495-1"/>
    </source>
</evidence>
<dbReference type="PROSITE" id="PS51273">
    <property type="entry name" value="GATASE_TYPE_1"/>
    <property type="match status" value="1"/>
</dbReference>
<dbReference type="InterPro" id="IPR029062">
    <property type="entry name" value="Class_I_gatase-like"/>
</dbReference>
<accession>A0A2M8F0Q3</accession>
<dbReference type="PANTHER" id="PTHR42701:SF1">
    <property type="entry name" value="IMIDAZOLE GLYCEROL PHOSPHATE SYNTHASE SUBUNIT HISH"/>
    <property type="match status" value="1"/>
</dbReference>
<feature type="active site" evidence="10 11">
    <location>
        <position position="182"/>
    </location>
</feature>
<comment type="pathway">
    <text evidence="1 10">Amino-acid biosynthesis; L-histidine biosynthesis; L-histidine from 5-phospho-alpha-D-ribose 1-diphosphate: step 5/9.</text>
</comment>
<gene>
    <name evidence="10 13" type="primary">hisH</name>
    <name evidence="13" type="ORF">CO049_01745</name>
</gene>
<dbReference type="HAMAP" id="MF_00278">
    <property type="entry name" value="HisH"/>
    <property type="match status" value="1"/>
</dbReference>
<sequence>MIVIIDYGLGNLASVKNALDKLGIDSVISNSIKQIEAGSALILPGVGSANQGMKNLKRVKLDKAIVDQLNLDKSFLGICLGMQLLFSKSDEGNVKCLNIIEGTVKKFNSRLKVPQIGWNTVEQKTENKLFKNIPKNSSFYFVNSYYCQPSDESVAVGESEYGINFCSVLVKKNIVATQFHPEKSGQVGRQFIKNWIKTI</sequence>
<organism evidence="13 14">
    <name type="scientific">Candidatus Roizmanbacteria bacterium CG_4_9_14_0_2_um_filter_36_12</name>
    <dbReference type="NCBI Taxonomy" id="1974837"/>
    <lineage>
        <taxon>Bacteria</taxon>
        <taxon>Candidatus Roizmaniibacteriota</taxon>
    </lineage>
</organism>
<dbReference type="UniPathway" id="UPA00031">
    <property type="reaction ID" value="UER00010"/>
</dbReference>
<evidence type="ECO:0000256" key="2">
    <source>
        <dbReference type="ARBA" id="ARBA00011152"/>
    </source>
</evidence>
<dbReference type="PIRSF" id="PIRSF000495">
    <property type="entry name" value="Amidotransf_hisH"/>
    <property type="match status" value="1"/>
</dbReference>
<evidence type="ECO:0000256" key="6">
    <source>
        <dbReference type="ARBA" id="ARBA00023102"/>
    </source>
</evidence>
<comment type="subcellular location">
    <subcellularLocation>
        <location evidence="10">Cytoplasm</location>
    </subcellularLocation>
</comment>
<evidence type="ECO:0000313" key="13">
    <source>
        <dbReference type="EMBL" id="PJC32830.1"/>
    </source>
</evidence>
<dbReference type="EC" id="4.3.2.10" evidence="10"/>
<dbReference type="NCBIfam" id="TIGR01855">
    <property type="entry name" value="IMP_synth_hisH"/>
    <property type="match status" value="1"/>
</dbReference>
<evidence type="ECO:0000256" key="9">
    <source>
        <dbReference type="ARBA" id="ARBA00049534"/>
    </source>
</evidence>
<dbReference type="AlphaFoldDB" id="A0A2M8F0Q3"/>
<evidence type="ECO:0000313" key="14">
    <source>
        <dbReference type="Proteomes" id="UP000229777"/>
    </source>
</evidence>
<dbReference type="CDD" id="cd01748">
    <property type="entry name" value="GATase1_IGP_Synthase"/>
    <property type="match status" value="1"/>
</dbReference>
<proteinExistence type="inferred from homology"/>
<keyword evidence="10" id="KW-0963">Cytoplasm</keyword>
<comment type="catalytic activity">
    <reaction evidence="8 10">
        <text>5-[(5-phospho-1-deoxy-D-ribulos-1-ylimino)methylamino]-1-(5-phospho-beta-D-ribosyl)imidazole-4-carboxamide + L-glutamine = D-erythro-1-(imidazol-4-yl)glycerol 3-phosphate + 5-amino-1-(5-phospho-beta-D-ribosyl)imidazole-4-carboxamide + L-glutamate + H(+)</text>
        <dbReference type="Rhea" id="RHEA:24793"/>
        <dbReference type="ChEBI" id="CHEBI:15378"/>
        <dbReference type="ChEBI" id="CHEBI:29985"/>
        <dbReference type="ChEBI" id="CHEBI:58278"/>
        <dbReference type="ChEBI" id="CHEBI:58359"/>
        <dbReference type="ChEBI" id="CHEBI:58475"/>
        <dbReference type="ChEBI" id="CHEBI:58525"/>
        <dbReference type="EC" id="4.3.2.10"/>
    </reaction>
</comment>
<dbReference type="GO" id="GO:0000105">
    <property type="term" value="P:L-histidine biosynthetic process"/>
    <property type="evidence" value="ECO:0007669"/>
    <property type="project" value="UniProtKB-UniRule"/>
</dbReference>
<evidence type="ECO:0000256" key="3">
    <source>
        <dbReference type="ARBA" id="ARBA00022605"/>
    </source>
</evidence>
<dbReference type="GO" id="GO:0016829">
    <property type="term" value="F:lyase activity"/>
    <property type="evidence" value="ECO:0007669"/>
    <property type="project" value="UniProtKB-KW"/>
</dbReference>
<dbReference type="Pfam" id="PF00117">
    <property type="entry name" value="GATase"/>
    <property type="match status" value="1"/>
</dbReference>
<dbReference type="SUPFAM" id="SSF52317">
    <property type="entry name" value="Class I glutamine amidotransferase-like"/>
    <property type="match status" value="1"/>
</dbReference>
<comment type="catalytic activity">
    <reaction evidence="9 10">
        <text>L-glutamine + H2O = L-glutamate + NH4(+)</text>
        <dbReference type="Rhea" id="RHEA:15889"/>
        <dbReference type="ChEBI" id="CHEBI:15377"/>
        <dbReference type="ChEBI" id="CHEBI:28938"/>
        <dbReference type="ChEBI" id="CHEBI:29985"/>
        <dbReference type="ChEBI" id="CHEBI:58359"/>
        <dbReference type="EC" id="3.5.1.2"/>
    </reaction>
</comment>
<dbReference type="GO" id="GO:0004359">
    <property type="term" value="F:glutaminase activity"/>
    <property type="evidence" value="ECO:0007669"/>
    <property type="project" value="UniProtKB-EC"/>
</dbReference>
<keyword evidence="5 10" id="KW-0315">Glutamine amidotransferase</keyword>
<evidence type="ECO:0000256" key="10">
    <source>
        <dbReference type="HAMAP-Rule" id="MF_00278"/>
    </source>
</evidence>
<evidence type="ECO:0000256" key="4">
    <source>
        <dbReference type="ARBA" id="ARBA00022801"/>
    </source>
</evidence>
<dbReference type="EC" id="3.5.1.2" evidence="10"/>
<evidence type="ECO:0000256" key="8">
    <source>
        <dbReference type="ARBA" id="ARBA00047838"/>
    </source>
</evidence>
<protein>
    <recommendedName>
        <fullName evidence="10">Imidazole glycerol phosphate synthase subunit HisH</fullName>
        <ecNumber evidence="10">4.3.2.10</ecNumber>
    </recommendedName>
    <alternativeName>
        <fullName evidence="10">IGP synthase glutaminase subunit</fullName>
        <ecNumber evidence="10">3.5.1.2</ecNumber>
    </alternativeName>
    <alternativeName>
        <fullName evidence="10">IGP synthase subunit HisH</fullName>
    </alternativeName>
    <alternativeName>
        <fullName evidence="10">ImGP synthase subunit HisH</fullName>
        <shortName evidence="10">IGPS subunit HisH</shortName>
    </alternativeName>
</protein>
<keyword evidence="3 10" id="KW-0028">Amino-acid biosynthesis</keyword>
<comment type="caution">
    <text evidence="13">The sequence shown here is derived from an EMBL/GenBank/DDBJ whole genome shotgun (WGS) entry which is preliminary data.</text>
</comment>
<feature type="active site" evidence="10 11">
    <location>
        <position position="180"/>
    </location>
</feature>
<dbReference type="InterPro" id="IPR017926">
    <property type="entry name" value="GATASE"/>
</dbReference>
<evidence type="ECO:0000256" key="1">
    <source>
        <dbReference type="ARBA" id="ARBA00005091"/>
    </source>
</evidence>
<feature type="active site" description="Nucleophile" evidence="10 11">
    <location>
        <position position="79"/>
    </location>
</feature>
<dbReference type="Proteomes" id="UP000229777">
    <property type="component" value="Unassembled WGS sequence"/>
</dbReference>
<comment type="subunit">
    <text evidence="2 10">Heterodimer of HisH and HisF.</text>
</comment>
<evidence type="ECO:0000256" key="7">
    <source>
        <dbReference type="ARBA" id="ARBA00023239"/>
    </source>
</evidence>
<comment type="function">
    <text evidence="10">IGPS catalyzes the conversion of PRFAR and glutamine to IGP, AICAR and glutamate. The HisH subunit catalyzes the hydrolysis of glutamine to glutamate and ammonia as part of the synthesis of IGP and AICAR. The resulting ammonia molecule is channeled to the active site of HisF.</text>
</comment>
<feature type="domain" description="Glutamine amidotransferase" evidence="12">
    <location>
        <begin position="3"/>
        <end position="194"/>
    </location>
</feature>
<keyword evidence="6 10" id="KW-0368">Histidine biosynthesis</keyword>
<reference evidence="14" key="1">
    <citation type="submission" date="2017-09" db="EMBL/GenBank/DDBJ databases">
        <title>Depth-based differentiation of microbial function through sediment-hosted aquifers and enrichment of novel symbionts in the deep terrestrial subsurface.</title>
        <authorList>
            <person name="Probst A.J."/>
            <person name="Ladd B."/>
            <person name="Jarett J.K."/>
            <person name="Geller-Mcgrath D.E."/>
            <person name="Sieber C.M.K."/>
            <person name="Emerson J.B."/>
            <person name="Anantharaman K."/>
            <person name="Thomas B.C."/>
            <person name="Malmstrom R."/>
            <person name="Stieglmeier M."/>
            <person name="Klingl A."/>
            <person name="Woyke T."/>
            <person name="Ryan C.M."/>
            <person name="Banfield J.F."/>
        </authorList>
    </citation>
    <scope>NUCLEOTIDE SEQUENCE [LARGE SCALE GENOMIC DNA]</scope>
</reference>
<dbReference type="EMBL" id="PFSA01000030">
    <property type="protein sequence ID" value="PJC32830.1"/>
    <property type="molecule type" value="Genomic_DNA"/>
</dbReference>
<keyword evidence="7 10" id="KW-0456">Lyase</keyword>
<evidence type="ECO:0000256" key="5">
    <source>
        <dbReference type="ARBA" id="ARBA00022962"/>
    </source>
</evidence>
<dbReference type="GO" id="GO:0005737">
    <property type="term" value="C:cytoplasm"/>
    <property type="evidence" value="ECO:0007669"/>
    <property type="project" value="UniProtKB-SubCell"/>
</dbReference>
<name>A0A2M8F0Q3_9BACT</name>